<gene>
    <name evidence="9" type="ordered locus">Theam_0877</name>
</gene>
<keyword evidence="6" id="KW-0342">GTP-binding</keyword>
<protein>
    <recommendedName>
        <fullName evidence="8">MobA-like NTP transferase domain-containing protein</fullName>
    </recommendedName>
</protein>
<dbReference type="CDD" id="cd02503">
    <property type="entry name" value="MobA"/>
    <property type="match status" value="1"/>
</dbReference>
<dbReference type="EMBL" id="CP002444">
    <property type="protein sequence ID" value="ADU96844.1"/>
    <property type="molecule type" value="Genomic_DNA"/>
</dbReference>
<evidence type="ECO:0000313" key="9">
    <source>
        <dbReference type="EMBL" id="ADU96844.1"/>
    </source>
</evidence>
<keyword evidence="7" id="KW-0501">Molybdenum cofactor biosynthesis</keyword>
<dbReference type="GO" id="GO:0005525">
    <property type="term" value="F:GTP binding"/>
    <property type="evidence" value="ECO:0007669"/>
    <property type="project" value="UniProtKB-KW"/>
</dbReference>
<evidence type="ECO:0000256" key="6">
    <source>
        <dbReference type="ARBA" id="ARBA00023134"/>
    </source>
</evidence>
<evidence type="ECO:0000256" key="1">
    <source>
        <dbReference type="ARBA" id="ARBA00022490"/>
    </source>
</evidence>
<sequence length="185" mass="20883">MCGGRSSRFGADKTLATFNGRPFIEKVLAAATQVAPTYLVSKNPLKFHFLLGRYRFGLVVEGEGVYSPLVGVRAALLQIPARALLFLPADLPFVSPELLRWIVSHPPPVVVKDSNRLHSLVTFLPKAAVTVVDSLLKRGEHRVFRLHRELKTEELPLHLFSHRDYSLKSLTNINRKEEYLETLCR</sequence>
<dbReference type="InterPro" id="IPR013482">
    <property type="entry name" value="Molybde_CF_guanTrfase"/>
</dbReference>
<evidence type="ECO:0000256" key="5">
    <source>
        <dbReference type="ARBA" id="ARBA00022842"/>
    </source>
</evidence>
<evidence type="ECO:0000256" key="2">
    <source>
        <dbReference type="ARBA" id="ARBA00022679"/>
    </source>
</evidence>
<keyword evidence="5" id="KW-0460">Magnesium</keyword>
<keyword evidence="10" id="KW-1185">Reference proteome</keyword>
<dbReference type="InterPro" id="IPR029044">
    <property type="entry name" value="Nucleotide-diphossugar_trans"/>
</dbReference>
<dbReference type="RefSeq" id="WP_013537630.1">
    <property type="nucleotide sequence ID" value="NC_014926.1"/>
</dbReference>
<keyword evidence="2" id="KW-0808">Transferase</keyword>
<dbReference type="Proteomes" id="UP000006362">
    <property type="component" value="Chromosome"/>
</dbReference>
<reference evidence="9" key="1">
    <citation type="submission" date="2011-01" db="EMBL/GenBank/DDBJ databases">
        <title>Complete sequence of chromosome of Thermovibrio ammonificans HB-1.</title>
        <authorList>
            <consortium name="US DOE Joint Genome Institute"/>
            <person name="Lucas S."/>
            <person name="Copeland A."/>
            <person name="Lapidus A."/>
            <person name="Cheng J.-F."/>
            <person name="Goodwin L."/>
            <person name="Pitluck S."/>
            <person name="Davenport K."/>
            <person name="Detter J.C."/>
            <person name="Han C."/>
            <person name="Tapia R."/>
            <person name="Land M."/>
            <person name="Hauser L."/>
            <person name="Kyrpides N."/>
            <person name="Ivanova N."/>
            <person name="Ovchinnikova G."/>
            <person name="Vetriani C."/>
            <person name="Woyke T."/>
        </authorList>
    </citation>
    <scope>NUCLEOTIDE SEQUENCE [LARGE SCALE GENOMIC DNA]</scope>
    <source>
        <strain evidence="9">HB-1</strain>
    </source>
</reference>
<dbReference type="PANTHER" id="PTHR19136:SF81">
    <property type="entry name" value="MOLYBDENUM COFACTOR GUANYLYLTRANSFERASE"/>
    <property type="match status" value="1"/>
</dbReference>
<evidence type="ECO:0000313" key="10">
    <source>
        <dbReference type="Proteomes" id="UP000006362"/>
    </source>
</evidence>
<dbReference type="Pfam" id="PF12804">
    <property type="entry name" value="NTP_transf_3"/>
    <property type="match status" value="1"/>
</dbReference>
<organism evidence="9 10">
    <name type="scientific">Thermovibrio ammonificans (strain DSM 15698 / JCM 12110 / HB-1)</name>
    <dbReference type="NCBI Taxonomy" id="648996"/>
    <lineage>
        <taxon>Bacteria</taxon>
        <taxon>Pseudomonadati</taxon>
        <taxon>Aquificota</taxon>
        <taxon>Aquificia</taxon>
        <taxon>Desulfurobacteriales</taxon>
        <taxon>Desulfurobacteriaceae</taxon>
        <taxon>Thermovibrio</taxon>
    </lineage>
</organism>
<evidence type="ECO:0000256" key="7">
    <source>
        <dbReference type="ARBA" id="ARBA00023150"/>
    </source>
</evidence>
<keyword evidence="4" id="KW-0547">Nucleotide-binding</keyword>
<dbReference type="STRING" id="648996.Theam_0877"/>
<dbReference type="PANTHER" id="PTHR19136">
    <property type="entry name" value="MOLYBDENUM COFACTOR GUANYLYLTRANSFERASE"/>
    <property type="match status" value="1"/>
</dbReference>
<dbReference type="KEGG" id="tam:Theam_0877"/>
<evidence type="ECO:0000259" key="8">
    <source>
        <dbReference type="Pfam" id="PF12804"/>
    </source>
</evidence>
<keyword evidence="3" id="KW-0479">Metal-binding</keyword>
<feature type="domain" description="MobA-like NTP transferase" evidence="8">
    <location>
        <begin position="2"/>
        <end position="147"/>
    </location>
</feature>
<proteinExistence type="predicted"/>
<evidence type="ECO:0000256" key="4">
    <source>
        <dbReference type="ARBA" id="ARBA00022741"/>
    </source>
</evidence>
<dbReference type="GO" id="GO:0016779">
    <property type="term" value="F:nucleotidyltransferase activity"/>
    <property type="evidence" value="ECO:0007669"/>
    <property type="project" value="TreeGrafter"/>
</dbReference>
<dbReference type="Gene3D" id="3.90.550.10">
    <property type="entry name" value="Spore Coat Polysaccharide Biosynthesis Protein SpsA, Chain A"/>
    <property type="match status" value="1"/>
</dbReference>
<dbReference type="GO" id="GO:0046872">
    <property type="term" value="F:metal ion binding"/>
    <property type="evidence" value="ECO:0007669"/>
    <property type="project" value="UniProtKB-KW"/>
</dbReference>
<dbReference type="AlphaFoldDB" id="E8T6R0"/>
<dbReference type="HOGENOM" id="CLU_055597_2_2_0"/>
<evidence type="ECO:0000256" key="3">
    <source>
        <dbReference type="ARBA" id="ARBA00022723"/>
    </source>
</evidence>
<dbReference type="InterPro" id="IPR025877">
    <property type="entry name" value="MobA-like_NTP_Trfase"/>
</dbReference>
<dbReference type="SUPFAM" id="SSF53448">
    <property type="entry name" value="Nucleotide-diphospho-sugar transferases"/>
    <property type="match status" value="1"/>
</dbReference>
<dbReference type="GO" id="GO:0006777">
    <property type="term" value="P:Mo-molybdopterin cofactor biosynthetic process"/>
    <property type="evidence" value="ECO:0007669"/>
    <property type="project" value="UniProtKB-KW"/>
</dbReference>
<dbReference type="eggNOG" id="COG0746">
    <property type="taxonomic scope" value="Bacteria"/>
</dbReference>
<keyword evidence="1" id="KW-0963">Cytoplasm</keyword>
<accession>E8T6R0</accession>
<name>E8T6R0_THEA1</name>